<name>A0A0E9TEY8_ANGAN</name>
<proteinExistence type="predicted"/>
<sequence>MCSIVFWVLIRELEA</sequence>
<reference evidence="1" key="1">
    <citation type="submission" date="2014-11" db="EMBL/GenBank/DDBJ databases">
        <authorList>
            <person name="Amaro Gonzalez C."/>
        </authorList>
    </citation>
    <scope>NUCLEOTIDE SEQUENCE</scope>
</reference>
<accession>A0A0E9TEY8</accession>
<evidence type="ECO:0000313" key="1">
    <source>
        <dbReference type="EMBL" id="JAH52176.1"/>
    </source>
</evidence>
<protein>
    <submittedName>
        <fullName evidence="1">Uncharacterized protein</fullName>
    </submittedName>
</protein>
<reference evidence="1" key="2">
    <citation type="journal article" date="2015" name="Fish Shellfish Immunol.">
        <title>Early steps in the European eel (Anguilla anguilla)-Vibrio vulnificus interaction in the gills: Role of the RtxA13 toxin.</title>
        <authorList>
            <person name="Callol A."/>
            <person name="Pajuelo D."/>
            <person name="Ebbesson L."/>
            <person name="Teles M."/>
            <person name="MacKenzie S."/>
            <person name="Amaro C."/>
        </authorList>
    </citation>
    <scope>NUCLEOTIDE SEQUENCE</scope>
</reference>
<organism evidence="1">
    <name type="scientific">Anguilla anguilla</name>
    <name type="common">European freshwater eel</name>
    <name type="synonym">Muraena anguilla</name>
    <dbReference type="NCBI Taxonomy" id="7936"/>
    <lineage>
        <taxon>Eukaryota</taxon>
        <taxon>Metazoa</taxon>
        <taxon>Chordata</taxon>
        <taxon>Craniata</taxon>
        <taxon>Vertebrata</taxon>
        <taxon>Euteleostomi</taxon>
        <taxon>Actinopterygii</taxon>
        <taxon>Neopterygii</taxon>
        <taxon>Teleostei</taxon>
        <taxon>Anguilliformes</taxon>
        <taxon>Anguillidae</taxon>
        <taxon>Anguilla</taxon>
    </lineage>
</organism>
<dbReference type="EMBL" id="GBXM01056401">
    <property type="protein sequence ID" value="JAH52176.1"/>
    <property type="molecule type" value="Transcribed_RNA"/>
</dbReference>